<dbReference type="VEuPathDB" id="PlasmoDB:PVPAM_110057400"/>
<evidence type="ECO:0000313" key="2">
    <source>
        <dbReference type="EMBL" id="CAG9472718.1"/>
    </source>
</evidence>
<dbReference type="Proteomes" id="UP000779233">
    <property type="component" value="Unassembled WGS sequence"/>
</dbReference>
<feature type="region of interest" description="Disordered" evidence="1">
    <location>
        <begin position="221"/>
        <end position="255"/>
    </location>
</feature>
<protein>
    <submittedName>
        <fullName evidence="2">(malaria parasite P. vivax) hypothetical protein</fullName>
    </submittedName>
</protein>
<sequence>MADVGSQGHLDTNSIVLISENFYNNMNIEHKDLSNYSKYCDAIKLRKNEREVKEICKKYIRYLETSTVLNVSKPDYNVCTLLNYWIYDKLSEIYRAEDSLYDINLAFGNLQFVWNKLYLYSGRTNHNNCKPEYETDNHEDWINRKKLYDYYVDYNYLISMAKSYQKECIYYKKIKEKHTVFDYFDRQCVSNTYKCPQFYYDFKSSNPKSVISTLPCHDQVDQARSGDPAHEKATRESSSHHSAHSGDGPGLKQLVDDPATKLEHVDSGIGRKVSHSVLGAAPVLLTATMLYRYTPLGPWIRKLRGINTNSMNTMDGFSPYTQETGDMFSDDSENYISYQPI</sequence>
<feature type="compositionally biased region" description="Basic and acidic residues" evidence="1">
    <location>
        <begin position="227"/>
        <end position="239"/>
    </location>
</feature>
<organism evidence="2 3">
    <name type="scientific">Plasmodium vivax</name>
    <name type="common">malaria parasite P. vivax</name>
    <dbReference type="NCBI Taxonomy" id="5855"/>
    <lineage>
        <taxon>Eukaryota</taxon>
        <taxon>Sar</taxon>
        <taxon>Alveolata</taxon>
        <taxon>Apicomplexa</taxon>
        <taxon>Aconoidasida</taxon>
        <taxon>Haemosporida</taxon>
        <taxon>Plasmodiidae</taxon>
        <taxon>Plasmodium</taxon>
        <taxon>Plasmodium (Plasmodium)</taxon>
    </lineage>
</organism>
<dbReference type="EMBL" id="CAJZCX010000003">
    <property type="protein sequence ID" value="CAG9472718.1"/>
    <property type="molecule type" value="Genomic_DNA"/>
</dbReference>
<accession>A0A8S4H414</accession>
<dbReference type="Pfam" id="PF05795">
    <property type="entry name" value="Plasmodium_Vir"/>
    <property type="match status" value="1"/>
</dbReference>
<name>A0A8S4H414_PLAVI</name>
<evidence type="ECO:0000256" key="1">
    <source>
        <dbReference type="SAM" id="MobiDB-lite"/>
    </source>
</evidence>
<comment type="caution">
    <text evidence="2">The sequence shown here is derived from an EMBL/GenBank/DDBJ whole genome shotgun (WGS) entry which is preliminary data.</text>
</comment>
<evidence type="ECO:0000313" key="3">
    <source>
        <dbReference type="Proteomes" id="UP000779233"/>
    </source>
</evidence>
<reference evidence="2" key="1">
    <citation type="submission" date="2021-09" db="EMBL/GenBank/DDBJ databases">
        <authorList>
            <consortium name="Pathogen Informatics"/>
        </authorList>
    </citation>
    <scope>NUCLEOTIDE SEQUENCE</scope>
    <source>
        <strain evidence="2">PvW1</strain>
    </source>
</reference>
<gene>
    <name evidence="2" type="ORF">PVW1_140083300</name>
</gene>
<dbReference type="InterPro" id="IPR008780">
    <property type="entry name" value="Plasmodium_Vir"/>
</dbReference>
<proteinExistence type="predicted"/>
<dbReference type="AlphaFoldDB" id="A0A8S4H414"/>